<evidence type="ECO:0000259" key="2">
    <source>
        <dbReference type="Pfam" id="PF04069"/>
    </source>
</evidence>
<dbReference type="InterPro" id="IPR017783">
    <property type="entry name" value="ABC_choline_sub-bd"/>
</dbReference>
<dbReference type="EMBL" id="LC066375">
    <property type="protein sequence ID" value="BAT27342.1"/>
    <property type="molecule type" value="Genomic_DNA"/>
</dbReference>
<evidence type="ECO:0000256" key="1">
    <source>
        <dbReference type="SAM" id="SignalP"/>
    </source>
</evidence>
<dbReference type="GO" id="GO:0033265">
    <property type="term" value="F:choline binding"/>
    <property type="evidence" value="ECO:0007669"/>
    <property type="project" value="InterPro"/>
</dbReference>
<keyword evidence="1" id="KW-0732">Signal</keyword>
<feature type="domain" description="ABC-type glycine betaine transport system substrate-binding" evidence="2">
    <location>
        <begin position="28"/>
        <end position="279"/>
    </location>
</feature>
<feature type="chain" id="PRO_5006057967" evidence="1">
    <location>
        <begin position="21"/>
        <end position="310"/>
    </location>
</feature>
<sequence>MTRYALALAATIGLAGAAHAQDPQTCSTVRLSDPGWSDITSTNALASEVLAGLGYTPDVKTLSVPIGYQALGNKEIDVFLGNWMPAQTAFRKELDSRGAAEELTRNLTGAKFTLAVPSYVAQEGVRDVKDLSSNAQRFNSRIYGIEAGAPANENIEKMIADPAFGLSGWQLTASSEQGMLAQVQRAERRKEWVAFLAWAPHPMNTQFDITYLSGADDYFGPDYGGAEVFTLARTGYGQECPNAAKLFSQLVFSVDMENQMMEALAAGTEPRAAAKAWLAANPTVLDGWLDGVETLAGEPGLPAVKASIGG</sequence>
<dbReference type="AlphaFoldDB" id="A0A0P0Z0T7"/>
<dbReference type="GO" id="GO:0015871">
    <property type="term" value="P:choline transport"/>
    <property type="evidence" value="ECO:0007669"/>
    <property type="project" value="InterPro"/>
</dbReference>
<evidence type="ECO:0000313" key="3">
    <source>
        <dbReference type="EMBL" id="BAT27342.1"/>
    </source>
</evidence>
<dbReference type="NCBIfam" id="TIGR03414">
    <property type="entry name" value="ABC_choline_bnd"/>
    <property type="match status" value="1"/>
</dbReference>
<feature type="signal peptide" evidence="1">
    <location>
        <begin position="1"/>
        <end position="20"/>
    </location>
</feature>
<dbReference type="SUPFAM" id="SSF53850">
    <property type="entry name" value="Periplasmic binding protein-like II"/>
    <property type="match status" value="1"/>
</dbReference>
<dbReference type="CDD" id="cd13640">
    <property type="entry name" value="PBP2_ChoX"/>
    <property type="match status" value="1"/>
</dbReference>
<organism evidence="3">
    <name type="scientific">Aureimonas frigidaquae</name>
    <dbReference type="NCBI Taxonomy" id="424757"/>
    <lineage>
        <taxon>Bacteria</taxon>
        <taxon>Pseudomonadati</taxon>
        <taxon>Pseudomonadota</taxon>
        <taxon>Alphaproteobacteria</taxon>
        <taxon>Hyphomicrobiales</taxon>
        <taxon>Aurantimonadaceae</taxon>
        <taxon>Aureimonas</taxon>
    </lineage>
</organism>
<dbReference type="OrthoDB" id="9787902at2"/>
<accession>A0A0P0Z0T7</accession>
<protein>
    <submittedName>
        <fullName evidence="3">Glycine/betaine ABC transporter substrate-binding protein</fullName>
    </submittedName>
</protein>
<dbReference type="InterPro" id="IPR007210">
    <property type="entry name" value="ABC_Gly_betaine_transp_sub-bd"/>
</dbReference>
<dbReference type="GO" id="GO:0022857">
    <property type="term" value="F:transmembrane transporter activity"/>
    <property type="evidence" value="ECO:0007669"/>
    <property type="project" value="InterPro"/>
</dbReference>
<dbReference type="Gene3D" id="3.40.190.10">
    <property type="entry name" value="Periplasmic binding protein-like II"/>
    <property type="match status" value="1"/>
</dbReference>
<reference evidence="3" key="1">
    <citation type="journal article" date="2015" name="Proc. Natl. Acad. Sci. U.S.A.">
        <title>Bacterial clade with the ribosomal RNA operon on a small plasmid rather than the chromosome.</title>
        <authorList>
            <person name="Anda M."/>
            <person name="Ohtsubo Y."/>
            <person name="Okubo T."/>
            <person name="Sugawara M."/>
            <person name="Nagata Y."/>
            <person name="Tsuda M."/>
            <person name="Minamisawa K."/>
            <person name="Mitsui H."/>
        </authorList>
    </citation>
    <scope>NUCLEOTIDE SEQUENCE</scope>
    <source>
        <strain evidence="3">JCM 14755</strain>
    </source>
</reference>
<name>A0A0P0Z0T7_9HYPH</name>
<dbReference type="RefSeq" id="WP_062228410.1">
    <property type="nucleotide sequence ID" value="NZ_BBWR01000012.1"/>
</dbReference>
<proteinExistence type="predicted"/>
<dbReference type="Gene3D" id="3.40.190.100">
    <property type="entry name" value="Glycine betaine-binding periplasmic protein, domain 2"/>
    <property type="match status" value="1"/>
</dbReference>
<dbReference type="Pfam" id="PF04069">
    <property type="entry name" value="OpuAC"/>
    <property type="match status" value="1"/>
</dbReference>
<dbReference type="GO" id="GO:0042597">
    <property type="term" value="C:periplasmic space"/>
    <property type="evidence" value="ECO:0007669"/>
    <property type="project" value="InterPro"/>
</dbReference>
<dbReference type="GO" id="GO:0043190">
    <property type="term" value="C:ATP-binding cassette (ABC) transporter complex"/>
    <property type="evidence" value="ECO:0007669"/>
    <property type="project" value="InterPro"/>
</dbReference>